<dbReference type="EMBL" id="CP060131">
    <property type="protein sequence ID" value="QNG53293.1"/>
    <property type="molecule type" value="Genomic_DNA"/>
</dbReference>
<protein>
    <submittedName>
        <fullName evidence="1">Uncharacterized protein</fullName>
    </submittedName>
</protein>
<gene>
    <name evidence="1" type="ORF">H6H00_04660</name>
</gene>
<reference evidence="1 2" key="1">
    <citation type="submission" date="2020-08" db="EMBL/GenBank/DDBJ databases">
        <authorList>
            <person name="Mo P."/>
        </authorList>
    </citation>
    <scope>NUCLEOTIDE SEQUENCE [LARGE SCALE GENOMIC DNA]</scope>
    <source>
        <strain evidence="1 2">CGMCC 4.1532</strain>
    </source>
</reference>
<dbReference type="Proteomes" id="UP000515728">
    <property type="component" value="Chromosome"/>
</dbReference>
<evidence type="ECO:0000313" key="2">
    <source>
        <dbReference type="Proteomes" id="UP000515728"/>
    </source>
</evidence>
<name>A0A7G7MKI2_9PSEU</name>
<organism evidence="1 2">
    <name type="scientific">Pseudonocardia petroleophila</name>
    <dbReference type="NCBI Taxonomy" id="37331"/>
    <lineage>
        <taxon>Bacteria</taxon>
        <taxon>Bacillati</taxon>
        <taxon>Actinomycetota</taxon>
        <taxon>Actinomycetes</taxon>
        <taxon>Pseudonocardiales</taxon>
        <taxon>Pseudonocardiaceae</taxon>
        <taxon>Pseudonocardia</taxon>
    </lineage>
</organism>
<accession>A0A7G7MKI2</accession>
<keyword evidence="2" id="KW-1185">Reference proteome</keyword>
<dbReference type="AlphaFoldDB" id="A0A7G7MKI2"/>
<dbReference type="RefSeq" id="WP_185720121.1">
    <property type="nucleotide sequence ID" value="NZ_BAAAWI010000002.1"/>
</dbReference>
<dbReference type="KEGG" id="ppel:H6H00_04660"/>
<evidence type="ECO:0000313" key="1">
    <source>
        <dbReference type="EMBL" id="QNG53293.1"/>
    </source>
</evidence>
<proteinExistence type="predicted"/>
<sequence length="98" mass="11226">MTAILPPRTSTIEAELDELYRDRERLLRTEASPARSHLLADQFDYEAWLWATLFETTRSRLMWRAALVAQAHARVSARSWRRHAAAQAPDTLHRAGAA</sequence>